<dbReference type="OrthoDB" id="9798386at2"/>
<sequence length="583" mass="63366">MGYRKWGMAVVLSMVIVASTSFTVEAAKADKDVIVFYKNEVGKKLATSQAQSSVKNLAQLDAVASNYSTVALERLKASKNIDVVYQGKAKLHAMSTLNPFPALLSKVPLWNIKMINVQEAWKQGYTGKNVKIGIIDSEISARSELKIVGGKSFISSDGVKDYADHGTFVAGIINAKPASNSNVMGIAPSAELYSLSVLETDGASIEYIVAALNYAIEQKLDVLNISLGITEKDLLEDGSSLENNPLTIAIKKAQEAGITIVAATGNNGSKLVDLPAAYDGVIAVGSVDEDKSLSAFSNYGLKDAVVAPGRSIESLNYLGGFKTNSGTSFSTPHVVGMLAILKEQFPLENSLQLQQRLKKMTHSLGDSFFFGNGLIYYPKGGQFESQLIENPQSKPDVIEVEPKPPVIKPSVPVRKLSPAEKFVKNNKTKITAIIKKMNAKKTVKFNTEFAPLYTVYKELTTKQQATIQKYRKNHGVTVISSTTKSARIKATNLTSIQSKKTSTITFSTAIKASSIKKSNFTANHVGKQSMDFSFEPSKNGKSVKMKTKKKLVKGSYVIYIDTAKFRTTKNKAVKPYVIKYTVK</sequence>
<evidence type="ECO:0000256" key="1">
    <source>
        <dbReference type="ARBA" id="ARBA00011073"/>
    </source>
</evidence>
<dbReference type="InterPro" id="IPR036852">
    <property type="entry name" value="Peptidase_S8/S53_dom_sf"/>
</dbReference>
<dbReference type="InterPro" id="IPR023828">
    <property type="entry name" value="Peptidase_S8_Ser-AS"/>
</dbReference>
<accession>A0A2U3AIQ9</accession>
<evidence type="ECO:0000313" key="9">
    <source>
        <dbReference type="EMBL" id="PWI24341.1"/>
    </source>
</evidence>
<feature type="active site" description="Charge relay system" evidence="6">
    <location>
        <position position="165"/>
    </location>
</feature>
<dbReference type="GO" id="GO:0006508">
    <property type="term" value="P:proteolysis"/>
    <property type="evidence" value="ECO:0007669"/>
    <property type="project" value="UniProtKB-KW"/>
</dbReference>
<dbReference type="GO" id="GO:0004252">
    <property type="term" value="F:serine-type endopeptidase activity"/>
    <property type="evidence" value="ECO:0007669"/>
    <property type="project" value="UniProtKB-UniRule"/>
</dbReference>
<keyword evidence="2 6" id="KW-0645">Protease</keyword>
<evidence type="ECO:0000256" key="2">
    <source>
        <dbReference type="ARBA" id="ARBA00022670"/>
    </source>
</evidence>
<feature type="active site" description="Charge relay system" evidence="6">
    <location>
        <position position="136"/>
    </location>
</feature>
<comment type="similarity">
    <text evidence="1 6">Belongs to the peptidase S8 family.</text>
</comment>
<dbReference type="SUPFAM" id="SSF52743">
    <property type="entry name" value="Subtilisin-like"/>
    <property type="match status" value="1"/>
</dbReference>
<evidence type="ECO:0000256" key="4">
    <source>
        <dbReference type="ARBA" id="ARBA00022801"/>
    </source>
</evidence>
<evidence type="ECO:0000256" key="5">
    <source>
        <dbReference type="ARBA" id="ARBA00022825"/>
    </source>
</evidence>
<dbReference type="PRINTS" id="PR00723">
    <property type="entry name" value="SUBTILISIN"/>
</dbReference>
<dbReference type="EMBL" id="QFVR01000023">
    <property type="protein sequence ID" value="PWI24341.1"/>
    <property type="molecule type" value="Genomic_DNA"/>
</dbReference>
<protein>
    <recommendedName>
        <fullName evidence="8">Peptidase S8/S53 domain-containing protein</fullName>
    </recommendedName>
</protein>
<dbReference type="InterPro" id="IPR014755">
    <property type="entry name" value="Cu-Rt/internalin_Ig-like"/>
</dbReference>
<dbReference type="PANTHER" id="PTHR43806">
    <property type="entry name" value="PEPTIDASE S8"/>
    <property type="match status" value="1"/>
</dbReference>
<feature type="active site" description="Charge relay system" evidence="6">
    <location>
        <position position="328"/>
    </location>
</feature>
<keyword evidence="5 6" id="KW-0720">Serine protease</keyword>
<gene>
    <name evidence="9" type="ORF">DEX24_14045</name>
</gene>
<feature type="chain" id="PRO_5038939428" description="Peptidase S8/S53 domain-containing protein" evidence="7">
    <location>
        <begin position="27"/>
        <end position="583"/>
    </location>
</feature>
<evidence type="ECO:0000259" key="8">
    <source>
        <dbReference type="Pfam" id="PF00082"/>
    </source>
</evidence>
<feature type="signal peptide" evidence="7">
    <location>
        <begin position="1"/>
        <end position="26"/>
    </location>
</feature>
<dbReference type="InterPro" id="IPR000209">
    <property type="entry name" value="Peptidase_S8/S53_dom"/>
</dbReference>
<evidence type="ECO:0000256" key="7">
    <source>
        <dbReference type="SAM" id="SignalP"/>
    </source>
</evidence>
<dbReference type="AlphaFoldDB" id="A0A2U3AIQ9"/>
<evidence type="ECO:0000313" key="10">
    <source>
        <dbReference type="Proteomes" id="UP000245938"/>
    </source>
</evidence>
<dbReference type="PROSITE" id="PS00138">
    <property type="entry name" value="SUBTILASE_SER"/>
    <property type="match status" value="1"/>
</dbReference>
<comment type="caution">
    <text evidence="9">The sequence shown here is derived from an EMBL/GenBank/DDBJ whole genome shotgun (WGS) entry which is preliminary data.</text>
</comment>
<dbReference type="RefSeq" id="WP_109307049.1">
    <property type="nucleotide sequence ID" value="NZ_BJUF01000027.1"/>
</dbReference>
<dbReference type="PANTHER" id="PTHR43806:SF11">
    <property type="entry name" value="CEREVISIN-RELATED"/>
    <property type="match status" value="1"/>
</dbReference>
<evidence type="ECO:0000256" key="6">
    <source>
        <dbReference type="PROSITE-ProRule" id="PRU01240"/>
    </source>
</evidence>
<proteinExistence type="inferred from homology"/>
<organism evidence="9 10">
    <name type="scientific">Kurthia sibirica</name>
    <dbReference type="NCBI Taxonomy" id="202750"/>
    <lineage>
        <taxon>Bacteria</taxon>
        <taxon>Bacillati</taxon>
        <taxon>Bacillota</taxon>
        <taxon>Bacilli</taxon>
        <taxon>Bacillales</taxon>
        <taxon>Caryophanaceae</taxon>
        <taxon>Kurthia</taxon>
    </lineage>
</organism>
<dbReference type="InterPro" id="IPR050131">
    <property type="entry name" value="Peptidase_S8_subtilisin-like"/>
</dbReference>
<dbReference type="Gene3D" id="3.40.50.200">
    <property type="entry name" value="Peptidase S8/S53 domain"/>
    <property type="match status" value="1"/>
</dbReference>
<keyword evidence="4 6" id="KW-0378">Hydrolase</keyword>
<dbReference type="PROSITE" id="PS51892">
    <property type="entry name" value="SUBTILASE"/>
    <property type="match status" value="1"/>
</dbReference>
<keyword evidence="3 7" id="KW-0732">Signal</keyword>
<dbReference type="Proteomes" id="UP000245938">
    <property type="component" value="Unassembled WGS sequence"/>
</dbReference>
<evidence type="ECO:0000256" key="3">
    <source>
        <dbReference type="ARBA" id="ARBA00022729"/>
    </source>
</evidence>
<dbReference type="Pfam" id="PF00082">
    <property type="entry name" value="Peptidase_S8"/>
    <property type="match status" value="1"/>
</dbReference>
<dbReference type="Gene3D" id="2.60.40.1220">
    <property type="match status" value="1"/>
</dbReference>
<name>A0A2U3AIQ9_9BACL</name>
<keyword evidence="10" id="KW-1185">Reference proteome</keyword>
<dbReference type="InterPro" id="IPR015500">
    <property type="entry name" value="Peptidase_S8_subtilisin-rel"/>
</dbReference>
<reference evidence="9 10" key="1">
    <citation type="submission" date="2018-05" db="EMBL/GenBank/DDBJ databases">
        <title>Kurthia sibirica genome sequence.</title>
        <authorList>
            <person name="Maclea K.S."/>
            <person name="Goen A.E."/>
        </authorList>
    </citation>
    <scope>NUCLEOTIDE SEQUENCE [LARGE SCALE GENOMIC DNA]</scope>
    <source>
        <strain evidence="9 10">ATCC 49154</strain>
    </source>
</reference>
<feature type="domain" description="Peptidase S8/S53" evidence="8">
    <location>
        <begin position="127"/>
        <end position="373"/>
    </location>
</feature>